<feature type="compositionally biased region" description="Polar residues" evidence="2">
    <location>
        <begin position="282"/>
        <end position="294"/>
    </location>
</feature>
<dbReference type="InterPro" id="IPR001680">
    <property type="entry name" value="WD40_rpt"/>
</dbReference>
<dbReference type="SMART" id="SM00320">
    <property type="entry name" value="WD40"/>
    <property type="match status" value="1"/>
</dbReference>
<organism evidence="3 4">
    <name type="scientific">Paralvinella palmiformis</name>
    <dbReference type="NCBI Taxonomy" id="53620"/>
    <lineage>
        <taxon>Eukaryota</taxon>
        <taxon>Metazoa</taxon>
        <taxon>Spiralia</taxon>
        <taxon>Lophotrochozoa</taxon>
        <taxon>Annelida</taxon>
        <taxon>Polychaeta</taxon>
        <taxon>Sedentaria</taxon>
        <taxon>Canalipalpata</taxon>
        <taxon>Terebellida</taxon>
        <taxon>Terebelliformia</taxon>
        <taxon>Alvinellidae</taxon>
        <taxon>Paralvinella</taxon>
    </lineage>
</organism>
<dbReference type="Gene3D" id="2.130.10.10">
    <property type="entry name" value="YVTN repeat-like/Quinoprotein amine dehydrogenase"/>
    <property type="match status" value="1"/>
</dbReference>
<dbReference type="AlphaFoldDB" id="A0AAD9MYK1"/>
<dbReference type="Proteomes" id="UP001208570">
    <property type="component" value="Unassembled WGS sequence"/>
</dbReference>
<dbReference type="InterPro" id="IPR036322">
    <property type="entry name" value="WD40_repeat_dom_sf"/>
</dbReference>
<evidence type="ECO:0000313" key="3">
    <source>
        <dbReference type="EMBL" id="KAK2148436.1"/>
    </source>
</evidence>
<dbReference type="SUPFAM" id="SSF50978">
    <property type="entry name" value="WD40 repeat-like"/>
    <property type="match status" value="1"/>
</dbReference>
<keyword evidence="4" id="KW-1185">Reference proteome</keyword>
<proteinExistence type="predicted"/>
<gene>
    <name evidence="3" type="ORF">LSH36_497g00059</name>
</gene>
<accession>A0AAD9MYK1</accession>
<dbReference type="InterPro" id="IPR015943">
    <property type="entry name" value="WD40/YVTN_repeat-like_dom_sf"/>
</dbReference>
<protein>
    <submittedName>
        <fullName evidence="3">Uncharacterized protein</fullName>
    </submittedName>
</protein>
<feature type="region of interest" description="Disordered" evidence="2">
    <location>
        <begin position="258"/>
        <end position="314"/>
    </location>
</feature>
<dbReference type="PANTHER" id="PTHR45532:SF3">
    <property type="match status" value="1"/>
</dbReference>
<sequence>MKHDKEHGCLWTQCHLGDAIIIQIWLLPQLELRHEIYCPPDITGSVRLGSSFITSHKNGAVIHHHLQDIDDMGVSLYRPRFVVNDVSSQSSFTGSGKTDHNGPVFSIDACHRLGLFCTASEDGTVKVWESTKTLLTEITLDRTLCTAVFLNSRGDLLIGFKNHIFHIDHSKVCPSIKTEDDLENDYPESDIEEDPAILYEEFCQDYLEGKTKTEIKEPESSEFRFSDHFRAKIGFLLDDEHQHQTEKREQKMALHYDMPKFGISPGPTPTPSPPSTIATPSNFEVSSGGESTPVDSEDETEYPSAFKPIEPPNG</sequence>
<keyword evidence="1" id="KW-0853">WD repeat</keyword>
<dbReference type="EMBL" id="JAODUP010000497">
    <property type="protein sequence ID" value="KAK2148436.1"/>
    <property type="molecule type" value="Genomic_DNA"/>
</dbReference>
<name>A0AAD9MYK1_9ANNE</name>
<dbReference type="PROSITE" id="PS50082">
    <property type="entry name" value="WD_REPEATS_2"/>
    <property type="match status" value="1"/>
</dbReference>
<reference evidence="3" key="1">
    <citation type="journal article" date="2023" name="Mol. Biol. Evol.">
        <title>Third-Generation Sequencing Reveals the Adaptive Role of the Epigenome in Three Deep-Sea Polychaetes.</title>
        <authorList>
            <person name="Perez M."/>
            <person name="Aroh O."/>
            <person name="Sun Y."/>
            <person name="Lan Y."/>
            <person name="Juniper S.K."/>
            <person name="Young C.R."/>
            <person name="Angers B."/>
            <person name="Qian P.Y."/>
        </authorList>
    </citation>
    <scope>NUCLEOTIDE SEQUENCE</scope>
    <source>
        <strain evidence="3">P08H-3</strain>
    </source>
</reference>
<feature type="repeat" description="WD" evidence="1">
    <location>
        <begin position="97"/>
        <end position="129"/>
    </location>
</feature>
<comment type="caution">
    <text evidence="3">The sequence shown here is derived from an EMBL/GenBank/DDBJ whole genome shotgun (WGS) entry which is preliminary data.</text>
</comment>
<evidence type="ECO:0000256" key="2">
    <source>
        <dbReference type="SAM" id="MobiDB-lite"/>
    </source>
</evidence>
<evidence type="ECO:0000256" key="1">
    <source>
        <dbReference type="PROSITE-ProRule" id="PRU00221"/>
    </source>
</evidence>
<dbReference type="PANTHER" id="PTHR45532">
    <property type="entry name" value="WD REPEAT-CONTAINING PROTEIN 97"/>
    <property type="match status" value="1"/>
</dbReference>
<evidence type="ECO:0000313" key="4">
    <source>
        <dbReference type="Proteomes" id="UP001208570"/>
    </source>
</evidence>